<keyword evidence="3" id="KW-1185">Reference proteome</keyword>
<name>A0A2G9RNF0_AQUCT</name>
<feature type="region of interest" description="Disordered" evidence="1">
    <location>
        <begin position="258"/>
        <end position="316"/>
    </location>
</feature>
<feature type="region of interest" description="Disordered" evidence="1">
    <location>
        <begin position="560"/>
        <end position="611"/>
    </location>
</feature>
<feature type="compositionally biased region" description="Basic and acidic residues" evidence="1">
    <location>
        <begin position="586"/>
        <end position="597"/>
    </location>
</feature>
<accession>A0A2G9RNF0</accession>
<organism evidence="2 3">
    <name type="scientific">Aquarana catesbeiana</name>
    <name type="common">American bullfrog</name>
    <name type="synonym">Rana catesbeiana</name>
    <dbReference type="NCBI Taxonomy" id="8400"/>
    <lineage>
        <taxon>Eukaryota</taxon>
        <taxon>Metazoa</taxon>
        <taxon>Chordata</taxon>
        <taxon>Craniata</taxon>
        <taxon>Vertebrata</taxon>
        <taxon>Euteleostomi</taxon>
        <taxon>Amphibia</taxon>
        <taxon>Batrachia</taxon>
        <taxon>Anura</taxon>
        <taxon>Neobatrachia</taxon>
        <taxon>Ranoidea</taxon>
        <taxon>Ranidae</taxon>
        <taxon>Aquarana</taxon>
    </lineage>
</organism>
<feature type="compositionally biased region" description="Acidic residues" evidence="1">
    <location>
        <begin position="409"/>
        <end position="441"/>
    </location>
</feature>
<feature type="region of interest" description="Disordered" evidence="1">
    <location>
        <begin position="51"/>
        <end position="90"/>
    </location>
</feature>
<gene>
    <name evidence="2" type="ORF">AB205_0104860</name>
</gene>
<dbReference type="OrthoDB" id="439792at2759"/>
<evidence type="ECO:0000256" key="1">
    <source>
        <dbReference type="SAM" id="MobiDB-lite"/>
    </source>
</evidence>
<feature type="compositionally biased region" description="Acidic residues" evidence="1">
    <location>
        <begin position="303"/>
        <end position="316"/>
    </location>
</feature>
<dbReference type="SUPFAM" id="SSF52540">
    <property type="entry name" value="P-loop containing nucleoside triphosphate hydrolases"/>
    <property type="match status" value="1"/>
</dbReference>
<feature type="compositionally biased region" description="Basic and acidic residues" evidence="1">
    <location>
        <begin position="69"/>
        <end position="78"/>
    </location>
</feature>
<dbReference type="AlphaFoldDB" id="A0A2G9RNF0"/>
<dbReference type="Gene3D" id="3.40.50.300">
    <property type="entry name" value="P-loop containing nucleotide triphosphate hydrolases"/>
    <property type="match status" value="2"/>
</dbReference>
<evidence type="ECO:0000313" key="2">
    <source>
        <dbReference type="EMBL" id="PIO29387.1"/>
    </source>
</evidence>
<reference evidence="3" key="1">
    <citation type="journal article" date="2017" name="Nat. Commun.">
        <title>The North American bullfrog draft genome provides insight into hormonal regulation of long noncoding RNA.</title>
        <authorList>
            <person name="Hammond S.A."/>
            <person name="Warren R.L."/>
            <person name="Vandervalk B.P."/>
            <person name="Kucuk E."/>
            <person name="Khan H."/>
            <person name="Gibb E.A."/>
            <person name="Pandoh P."/>
            <person name="Kirk H."/>
            <person name="Zhao Y."/>
            <person name="Jones M."/>
            <person name="Mungall A.J."/>
            <person name="Coope R."/>
            <person name="Pleasance S."/>
            <person name="Moore R.A."/>
            <person name="Holt R.A."/>
            <person name="Round J.M."/>
            <person name="Ohora S."/>
            <person name="Walle B.V."/>
            <person name="Veldhoen N."/>
            <person name="Helbing C.C."/>
            <person name="Birol I."/>
        </authorList>
    </citation>
    <scope>NUCLEOTIDE SEQUENCE [LARGE SCALE GENOMIC DNA]</scope>
</reference>
<sequence>MSVLILPHVEEAKQSALAKAHEEATEKAIEAVKFKLQQEKLLKEQAMAEVHKDTDIEVGADDISSAQTDEEHSVKENLEESGTTEDDSDQKQEIIENAEEQNIIQQDDKVEEVTADHPEVQQMVEEAMRIEQETPVTLSADIYVSTLEKAITEFNEENKERFPGAPPVGGWVLDNFPNSPNYWIPLSEKGLVPDIVICLKNSADNGKCLLNRLYMLNKQEINSNILQRLEKERARKLQEEEEARKEQEEIMRLQLEQKKQQEEMQAPSEHIEDKPQDSSDQPMPDTEQTDMASPKDASQPSLEDIEPPEQPDQVEPEQEIVLPEVPDGGFPDVPEMEPLKALLNKFNEDWHLLEPVFSDTSLLNVTHLEMANKSPEALLQEAMTAMEKPFQYQGWEVTSQDIDEEAEDMQAELDAEEQEREGEEEEEEEEGNEDAEEDEEVIREKKKHYGDSKHFCPVAIKDNFILQPGLQDNAALYREKTYYCSSPEARNTFLQNPENYVVHKEPLQAPPLRVLLIGTGGTGKTANARWLANKLGMFHIQFQEHLQEIMLSKLEKKVGPHHEEESVEEDTTDEAMLLLLENGNAEESKKEESKDSKVLASEPVNTESNEI</sequence>
<feature type="region of interest" description="Disordered" evidence="1">
    <location>
        <begin position="409"/>
        <end position="442"/>
    </location>
</feature>
<dbReference type="Proteomes" id="UP000228934">
    <property type="component" value="Unassembled WGS sequence"/>
</dbReference>
<evidence type="ECO:0000313" key="3">
    <source>
        <dbReference type="Proteomes" id="UP000228934"/>
    </source>
</evidence>
<proteinExistence type="predicted"/>
<protein>
    <submittedName>
        <fullName evidence="2">Uncharacterized protein</fullName>
    </submittedName>
</protein>
<dbReference type="InterPro" id="IPR027417">
    <property type="entry name" value="P-loop_NTPase"/>
</dbReference>
<dbReference type="EMBL" id="KV935599">
    <property type="protein sequence ID" value="PIO29387.1"/>
    <property type="molecule type" value="Genomic_DNA"/>
</dbReference>